<dbReference type="AlphaFoldDB" id="A0AAP0JY42"/>
<sequence length="167" mass="18414">MVKSLCSSESDRYSSPVPYVGLYIAGATLVCLLLMLCDMISSFRRRTWYLPCKLFSINSVTLFLLATASKLPVDLTTYMPSHVDQLSKLSSTAMLCVSISFLAPSFGINRDAENAFAIWVGVTPHGDLFQFIYREGNHVAHCLAKLAMDQMYVIYGGKPCPGLSLPL</sequence>
<keyword evidence="1" id="KW-1133">Transmembrane helix</keyword>
<comment type="caution">
    <text evidence="2">The sequence shown here is derived from an EMBL/GenBank/DDBJ whole genome shotgun (WGS) entry which is preliminary data.</text>
</comment>
<organism evidence="2 3">
    <name type="scientific">Stephania cephalantha</name>
    <dbReference type="NCBI Taxonomy" id="152367"/>
    <lineage>
        <taxon>Eukaryota</taxon>
        <taxon>Viridiplantae</taxon>
        <taxon>Streptophyta</taxon>
        <taxon>Embryophyta</taxon>
        <taxon>Tracheophyta</taxon>
        <taxon>Spermatophyta</taxon>
        <taxon>Magnoliopsida</taxon>
        <taxon>Ranunculales</taxon>
        <taxon>Menispermaceae</taxon>
        <taxon>Menispermoideae</taxon>
        <taxon>Cissampelideae</taxon>
        <taxon>Stephania</taxon>
    </lineage>
</organism>
<feature type="transmembrane region" description="Helical" evidence="1">
    <location>
        <begin position="48"/>
        <end position="69"/>
    </location>
</feature>
<dbReference type="PANTHER" id="PTHR35307:SF6">
    <property type="entry name" value="TRANSMEMBRANE PROTEIN"/>
    <property type="match status" value="1"/>
</dbReference>
<keyword evidence="1" id="KW-0812">Transmembrane</keyword>
<name>A0AAP0JY42_9MAGN</name>
<accession>A0AAP0JY42</accession>
<evidence type="ECO:0000313" key="2">
    <source>
        <dbReference type="EMBL" id="KAK9141077.1"/>
    </source>
</evidence>
<keyword evidence="3" id="KW-1185">Reference proteome</keyword>
<dbReference type="EMBL" id="JBBNAG010000004">
    <property type="protein sequence ID" value="KAK9141077.1"/>
    <property type="molecule type" value="Genomic_DNA"/>
</dbReference>
<feature type="transmembrane region" description="Helical" evidence="1">
    <location>
        <begin position="17"/>
        <end position="36"/>
    </location>
</feature>
<feature type="transmembrane region" description="Helical" evidence="1">
    <location>
        <begin position="89"/>
        <end position="108"/>
    </location>
</feature>
<dbReference type="PANTHER" id="PTHR35307">
    <property type="entry name" value="PROTEIN, PUTATIVE-RELATED"/>
    <property type="match status" value="1"/>
</dbReference>
<evidence type="ECO:0000313" key="3">
    <source>
        <dbReference type="Proteomes" id="UP001419268"/>
    </source>
</evidence>
<protein>
    <submittedName>
        <fullName evidence="2">Uncharacterized protein</fullName>
    </submittedName>
</protein>
<keyword evidence="1" id="KW-0472">Membrane</keyword>
<proteinExistence type="predicted"/>
<reference evidence="2 3" key="1">
    <citation type="submission" date="2024-01" db="EMBL/GenBank/DDBJ databases">
        <title>Genome assemblies of Stephania.</title>
        <authorList>
            <person name="Yang L."/>
        </authorList>
    </citation>
    <scope>NUCLEOTIDE SEQUENCE [LARGE SCALE GENOMIC DNA]</scope>
    <source>
        <strain evidence="2">JXDWG</strain>
        <tissue evidence="2">Leaf</tissue>
    </source>
</reference>
<gene>
    <name evidence="2" type="ORF">Scep_010758</name>
</gene>
<dbReference type="Proteomes" id="UP001419268">
    <property type="component" value="Unassembled WGS sequence"/>
</dbReference>
<evidence type="ECO:0000256" key="1">
    <source>
        <dbReference type="SAM" id="Phobius"/>
    </source>
</evidence>